<proteinExistence type="predicted"/>
<evidence type="ECO:0000313" key="2">
    <source>
        <dbReference type="Proteomes" id="UP000623467"/>
    </source>
</evidence>
<protein>
    <submittedName>
        <fullName evidence="1">Uncharacterized protein</fullName>
    </submittedName>
</protein>
<organism evidence="1 2">
    <name type="scientific">Mycena sanguinolenta</name>
    <dbReference type="NCBI Taxonomy" id="230812"/>
    <lineage>
        <taxon>Eukaryota</taxon>
        <taxon>Fungi</taxon>
        <taxon>Dikarya</taxon>
        <taxon>Basidiomycota</taxon>
        <taxon>Agaricomycotina</taxon>
        <taxon>Agaricomycetes</taxon>
        <taxon>Agaricomycetidae</taxon>
        <taxon>Agaricales</taxon>
        <taxon>Marasmiineae</taxon>
        <taxon>Mycenaceae</taxon>
        <taxon>Mycena</taxon>
    </lineage>
</organism>
<accession>A0A8H7D0B3</accession>
<dbReference type="Proteomes" id="UP000623467">
    <property type="component" value="Unassembled WGS sequence"/>
</dbReference>
<gene>
    <name evidence="1" type="ORF">MSAN_01318300</name>
</gene>
<sequence length="163" mass="17611">MHCVSSLGSLGAASIFDNTKTHRPAAHGKWQVQWTSRASLVSHWLCLDLSGTMASSLLHQRSSRLVLAHTHPPRRLTIAAPKAVRMSERLDARAWHPTREISERHGLCMRPYSTAVIGANTGKQFVADAPKNLALHADSRRVVGSGCVTLTSASIVSALTTVS</sequence>
<dbReference type="AlphaFoldDB" id="A0A8H7D0B3"/>
<evidence type="ECO:0000313" key="1">
    <source>
        <dbReference type="EMBL" id="KAF7357234.1"/>
    </source>
</evidence>
<comment type="caution">
    <text evidence="1">The sequence shown here is derived from an EMBL/GenBank/DDBJ whole genome shotgun (WGS) entry which is preliminary data.</text>
</comment>
<dbReference type="EMBL" id="JACAZH010000010">
    <property type="protein sequence ID" value="KAF7357234.1"/>
    <property type="molecule type" value="Genomic_DNA"/>
</dbReference>
<name>A0A8H7D0B3_9AGAR</name>
<keyword evidence="2" id="KW-1185">Reference proteome</keyword>
<reference evidence="1" key="1">
    <citation type="submission" date="2020-05" db="EMBL/GenBank/DDBJ databases">
        <title>Mycena genomes resolve the evolution of fungal bioluminescence.</title>
        <authorList>
            <person name="Tsai I.J."/>
        </authorList>
    </citation>
    <scope>NUCLEOTIDE SEQUENCE</scope>
    <source>
        <strain evidence="1">160909Yilan</strain>
    </source>
</reference>